<feature type="signal peptide" evidence="1">
    <location>
        <begin position="1"/>
        <end position="25"/>
    </location>
</feature>
<dbReference type="RefSeq" id="WP_224864137.1">
    <property type="nucleotide sequence ID" value="NZ_JAYJJT010000009.1"/>
</dbReference>
<evidence type="ECO:0000313" key="3">
    <source>
        <dbReference type="EMBL" id="MEB3050110.1"/>
    </source>
</evidence>
<evidence type="ECO:0000313" key="4">
    <source>
        <dbReference type="Proteomes" id="UP001299046"/>
    </source>
</evidence>
<evidence type="ECO:0000256" key="1">
    <source>
        <dbReference type="SAM" id="SignalP"/>
    </source>
</evidence>
<keyword evidence="4" id="KW-1185">Reference proteome</keyword>
<feature type="chain" id="PRO_5045057690" evidence="1">
    <location>
        <begin position="26"/>
        <end position="101"/>
    </location>
</feature>
<dbReference type="Proteomes" id="UP001299046">
    <property type="component" value="Unassembled WGS sequence"/>
</dbReference>
<proteinExistence type="predicted"/>
<gene>
    <name evidence="3" type="ORF">KV112_10245</name>
</gene>
<feature type="domain" description="DUF732" evidence="2">
    <location>
        <begin position="29"/>
        <end position="98"/>
    </location>
</feature>
<evidence type="ECO:0000259" key="2">
    <source>
        <dbReference type="Pfam" id="PF05305"/>
    </source>
</evidence>
<dbReference type="InterPro" id="IPR007969">
    <property type="entry name" value="DUF732"/>
</dbReference>
<comment type="caution">
    <text evidence="3">The sequence shown here is derived from an EMBL/GenBank/DDBJ whole genome shotgun (WGS) entry which is preliminary data.</text>
</comment>
<dbReference type="EMBL" id="JAYJJT010000009">
    <property type="protein sequence ID" value="MEB3050110.1"/>
    <property type="molecule type" value="Genomic_DNA"/>
</dbReference>
<name>A0ABU5YJZ3_9MYCO</name>
<reference evidence="3 4" key="1">
    <citation type="submission" date="2023-12" db="EMBL/GenBank/DDBJ databases">
        <title>Description of new species of Mycobacterium terrae complex isolated from sewage at the Sao Paulo Zoological Park Foundation in Brazil.</title>
        <authorList>
            <person name="Romagnoli C.L."/>
            <person name="Conceicao E.C."/>
            <person name="Machado E."/>
            <person name="Barreto L.B.P.F."/>
            <person name="Sharma A."/>
            <person name="Silva N.M."/>
            <person name="Marques L.E."/>
            <person name="Juliana M.A."/>
            <person name="Lourenco M.C.S."/>
            <person name="Digiampietri L.A."/>
            <person name="Suffys P.N."/>
            <person name="Viana-Niero C."/>
        </authorList>
    </citation>
    <scope>NUCLEOTIDE SEQUENCE [LARGE SCALE GENOMIC DNA]</scope>
    <source>
        <strain evidence="3 4">MYC123</strain>
    </source>
</reference>
<organism evidence="3 4">
    <name type="scientific">[Mycobacterium] zoologicum</name>
    <dbReference type="NCBI Taxonomy" id="2872311"/>
    <lineage>
        <taxon>Bacteria</taxon>
        <taxon>Bacillati</taxon>
        <taxon>Actinomycetota</taxon>
        <taxon>Actinomycetes</taxon>
        <taxon>Mycobacteriales</taxon>
        <taxon>Mycobacteriaceae</taxon>
        <taxon>Mycolicibacter</taxon>
    </lineage>
</organism>
<protein>
    <submittedName>
        <fullName evidence="3">DUF732 domain-containing protein</fullName>
    </submittedName>
</protein>
<accession>A0ABU5YJZ3</accession>
<sequence>MTRRTLAYAAVGVAAALGLAAPASADTVDGNFLGALDRAGISYPDAADAVAGAHSVCDYLVAGHNPKQAAKGVKNANPSLTLATAHQFVSIARAVYCAEQD</sequence>
<dbReference type="Pfam" id="PF05305">
    <property type="entry name" value="DUF732"/>
    <property type="match status" value="1"/>
</dbReference>
<keyword evidence="1" id="KW-0732">Signal</keyword>